<sequence>MLLLVLAHLYSFPTASNERTALSRRKLRVQVPSVPTYDPRKIYQFISPGRQRVGSNSQPSFVSHFSSDKESQGMVKSNIPVLSQSLLPGRCNQYTNTVLSTATRYTPLYKTFLVLVSDPGTTLNVGEGKAFHSLSSLLEEIDTVQRGEFRAPSRLPFSFPLRPLIGTSNIGVRSGANSRMQLATHFPSSVNVGVGFSGGCAIVEAFFPEEIRESSVTLRAWGEPLNKVPH</sequence>
<comment type="caution">
    <text evidence="2">The sequence shown here is derived from an EMBL/GenBank/DDBJ whole genome shotgun (WGS) entry which is preliminary data.</text>
</comment>
<dbReference type="EMBL" id="JBBPBM010000239">
    <property type="protein sequence ID" value="KAK8499110.1"/>
    <property type="molecule type" value="Genomic_DNA"/>
</dbReference>
<protein>
    <submittedName>
        <fullName evidence="2">Uncharacterized protein</fullName>
    </submittedName>
</protein>
<proteinExistence type="predicted"/>
<keyword evidence="4" id="KW-1185">Reference proteome</keyword>
<organism evidence="2 4">
    <name type="scientific">Hibiscus sabdariffa</name>
    <name type="common">roselle</name>
    <dbReference type="NCBI Taxonomy" id="183260"/>
    <lineage>
        <taxon>Eukaryota</taxon>
        <taxon>Viridiplantae</taxon>
        <taxon>Streptophyta</taxon>
        <taxon>Embryophyta</taxon>
        <taxon>Tracheophyta</taxon>
        <taxon>Spermatophyta</taxon>
        <taxon>Magnoliopsida</taxon>
        <taxon>eudicotyledons</taxon>
        <taxon>Gunneridae</taxon>
        <taxon>Pentapetalae</taxon>
        <taxon>rosids</taxon>
        <taxon>malvids</taxon>
        <taxon>Malvales</taxon>
        <taxon>Malvaceae</taxon>
        <taxon>Malvoideae</taxon>
        <taxon>Hibiscus</taxon>
    </lineage>
</organism>
<evidence type="ECO:0000313" key="2">
    <source>
        <dbReference type="EMBL" id="KAK8480712.1"/>
    </source>
</evidence>
<feature type="chain" id="PRO_5045031542" evidence="1">
    <location>
        <begin position="18"/>
        <end position="230"/>
    </location>
</feature>
<evidence type="ECO:0000313" key="4">
    <source>
        <dbReference type="Proteomes" id="UP001472677"/>
    </source>
</evidence>
<keyword evidence="1" id="KW-0732">Signal</keyword>
<dbReference type="Proteomes" id="UP001472677">
    <property type="component" value="Unassembled WGS sequence"/>
</dbReference>
<evidence type="ECO:0000256" key="1">
    <source>
        <dbReference type="SAM" id="SignalP"/>
    </source>
</evidence>
<feature type="signal peptide" evidence="1">
    <location>
        <begin position="1"/>
        <end position="17"/>
    </location>
</feature>
<gene>
    <name evidence="2" type="ORF">V6N12_018485</name>
    <name evidence="3" type="ORF">V6N12_075960</name>
</gene>
<name>A0ABR1ZK55_9ROSI</name>
<evidence type="ECO:0000313" key="3">
    <source>
        <dbReference type="EMBL" id="KAK8499110.1"/>
    </source>
</evidence>
<reference evidence="2 4" key="1">
    <citation type="journal article" date="2024" name="G3 (Bethesda)">
        <title>Genome assembly of Hibiscus sabdariffa L. provides insights into metabolisms of medicinal natural products.</title>
        <authorList>
            <person name="Kim T."/>
        </authorList>
    </citation>
    <scope>NUCLEOTIDE SEQUENCE [LARGE SCALE GENOMIC DNA]</scope>
    <source>
        <strain evidence="2">TK-2024</strain>
        <tissue evidence="2">Old leaves</tissue>
    </source>
</reference>
<accession>A0ABR1ZK55</accession>
<dbReference type="EMBL" id="JBBPBM010002003">
    <property type="protein sequence ID" value="KAK8480712.1"/>
    <property type="molecule type" value="Genomic_DNA"/>
</dbReference>